<organism evidence="1">
    <name type="scientific">marine sediment metagenome</name>
    <dbReference type="NCBI Taxonomy" id="412755"/>
    <lineage>
        <taxon>unclassified sequences</taxon>
        <taxon>metagenomes</taxon>
        <taxon>ecological metagenomes</taxon>
    </lineage>
</organism>
<accession>A0A0F9W9N1</accession>
<evidence type="ECO:0000313" key="1">
    <source>
        <dbReference type="EMBL" id="KKN82396.1"/>
    </source>
</evidence>
<dbReference type="EMBL" id="LAZR01000201">
    <property type="protein sequence ID" value="KKN82396.1"/>
    <property type="molecule type" value="Genomic_DNA"/>
</dbReference>
<dbReference type="AlphaFoldDB" id="A0A0F9W9N1"/>
<dbReference type="Gene3D" id="3.30.70.1520">
    <property type="entry name" value="Heterotetrameric sarcosine oxidase"/>
    <property type="match status" value="1"/>
</dbReference>
<gene>
    <name evidence="1" type="ORF">LCGC14_0309450</name>
</gene>
<comment type="caution">
    <text evidence="1">The sequence shown here is derived from an EMBL/GenBank/DDBJ whole genome shotgun (WGS) entry which is preliminary data.</text>
</comment>
<reference evidence="1" key="1">
    <citation type="journal article" date="2015" name="Nature">
        <title>Complex archaea that bridge the gap between prokaryotes and eukaryotes.</title>
        <authorList>
            <person name="Spang A."/>
            <person name="Saw J.H."/>
            <person name="Jorgensen S.L."/>
            <person name="Zaremba-Niedzwiedzka K."/>
            <person name="Martijn J."/>
            <person name="Lind A.E."/>
            <person name="van Eijk R."/>
            <person name="Schleper C."/>
            <person name="Guy L."/>
            <person name="Ettema T.J."/>
        </authorList>
    </citation>
    <scope>NUCLEOTIDE SEQUENCE</scope>
</reference>
<sequence length="188" mass="20271">MHELKPLTPLGGETPKIDSFDGLRISECPEWALASVTARRGRAIDATAAVEKLIGTALPDIATSATAGPFTAFWSGPQQWMIEAPHDSHEDLAAQLKAAVGETASITEQTDGWCRFDLEGARCHDVLERLCNANTRAMERGHATRTRLEHLGCFLICRTKDIHFSVMGPRSSAGSIHHALTVAATSAI</sequence>
<dbReference type="Gene3D" id="3.30.1360.120">
    <property type="entry name" value="Probable tRNA modification gtpase trme, domain 1"/>
    <property type="match status" value="1"/>
</dbReference>
<proteinExistence type="predicted"/>
<protein>
    <recommendedName>
        <fullName evidence="2">Sarcosine oxidase subunit gamma</fullName>
    </recommendedName>
</protein>
<dbReference type="InterPro" id="IPR027266">
    <property type="entry name" value="TrmE/GcvT-like"/>
</dbReference>
<evidence type="ECO:0008006" key="2">
    <source>
        <dbReference type="Google" id="ProtNLM"/>
    </source>
</evidence>
<name>A0A0F9W9N1_9ZZZZ</name>
<dbReference type="SUPFAM" id="SSF103025">
    <property type="entry name" value="Folate-binding domain"/>
    <property type="match status" value="1"/>
</dbReference>